<reference evidence="3" key="1">
    <citation type="journal article" date="2020" name="Nature">
        <title>Giant virus diversity and host interactions through global metagenomics.</title>
        <authorList>
            <person name="Schulz F."/>
            <person name="Roux S."/>
            <person name="Paez-Espino D."/>
            <person name="Jungbluth S."/>
            <person name="Walsh D.A."/>
            <person name="Denef V.J."/>
            <person name="McMahon K.D."/>
            <person name="Konstantinidis K.T."/>
            <person name="Eloe-Fadrosh E.A."/>
            <person name="Kyrpides N.C."/>
            <person name="Woyke T."/>
        </authorList>
    </citation>
    <scope>NUCLEOTIDE SEQUENCE</scope>
    <source>
        <strain evidence="3">GVMAG-M-3300027708-5</strain>
    </source>
</reference>
<evidence type="ECO:0000256" key="2">
    <source>
        <dbReference type="SAM" id="Phobius"/>
    </source>
</evidence>
<protein>
    <submittedName>
        <fullName evidence="3">Uncharacterized protein</fullName>
    </submittedName>
</protein>
<feature type="transmembrane region" description="Helical" evidence="2">
    <location>
        <begin position="209"/>
        <end position="229"/>
    </location>
</feature>
<keyword evidence="2" id="KW-0472">Membrane</keyword>
<feature type="region of interest" description="Disordered" evidence="1">
    <location>
        <begin position="102"/>
        <end position="145"/>
    </location>
</feature>
<organism evidence="3">
    <name type="scientific">viral metagenome</name>
    <dbReference type="NCBI Taxonomy" id="1070528"/>
    <lineage>
        <taxon>unclassified sequences</taxon>
        <taxon>metagenomes</taxon>
        <taxon>organismal metagenomes</taxon>
    </lineage>
</organism>
<feature type="transmembrane region" description="Helical" evidence="2">
    <location>
        <begin position="167"/>
        <end position="189"/>
    </location>
</feature>
<evidence type="ECO:0000313" key="3">
    <source>
        <dbReference type="EMBL" id="QHU04898.1"/>
    </source>
</evidence>
<dbReference type="AlphaFoldDB" id="A0A6C0JM30"/>
<keyword evidence="2" id="KW-1133">Transmembrane helix</keyword>
<dbReference type="EMBL" id="MN740405">
    <property type="protein sequence ID" value="QHU04898.1"/>
    <property type="molecule type" value="Genomic_DNA"/>
</dbReference>
<name>A0A6C0JM30_9ZZZZ</name>
<sequence length="238" mass="27712">MENAITRISDLPIDNNMQMSNTYSPIIQNQGSNMMPNQVPNMMPNQGPNIGQEQPPNYMPINIHPNPYGISAQNPIMPPPQQPNVSQKQMISEEQQMQLQAMQRQRLPSRDIPQDTTGYIQDDQVKPNYIPKSNVSSDYVRDHEDFTEKNRKEYENKKKESNRLDNFLSEFQTPIFVAILFFFFQLPIINQTFFKPISFLSLHNLDGNFNFYGLFLKSLLFGSAYYSTFKMIHFLVEL</sequence>
<evidence type="ECO:0000256" key="1">
    <source>
        <dbReference type="SAM" id="MobiDB-lite"/>
    </source>
</evidence>
<proteinExistence type="predicted"/>
<keyword evidence="2" id="KW-0812">Transmembrane</keyword>
<accession>A0A6C0JM30</accession>